<proteinExistence type="predicted"/>
<reference evidence="1" key="2">
    <citation type="submission" date="2021-10" db="EMBL/GenBank/DDBJ databases">
        <title>Phylogenomics reveals ancestral predisposition of the termite-cultivated fungus Termitomyces towards a domesticated lifestyle.</title>
        <authorList>
            <person name="Auxier B."/>
            <person name="Grum-Grzhimaylo A."/>
            <person name="Cardenas M.E."/>
            <person name="Lodge J.D."/>
            <person name="Laessoe T."/>
            <person name="Pedersen O."/>
            <person name="Smith M.E."/>
            <person name="Kuyper T.W."/>
            <person name="Franco-Molano E.A."/>
            <person name="Baroni T.J."/>
            <person name="Aanen D.K."/>
        </authorList>
    </citation>
    <scope>NUCLEOTIDE SEQUENCE</scope>
    <source>
        <strain evidence="1">D49</strain>
    </source>
</reference>
<dbReference type="EMBL" id="JABCKI010000054">
    <property type="protein sequence ID" value="KAG5653417.1"/>
    <property type="molecule type" value="Genomic_DNA"/>
</dbReference>
<sequence length="758" mass="85991">MSTAEILASFPNINDNDTAAKLLALLCPDFVKNNIDLEPRLSSPESFGTLLFKNRSLMNHVKDAATHYNFDRVWEMCVDDMEPNTLHQASFEYRLRTLEKKFTENLPPIHSLGFQTILAKNHEIANRRFTAVLLAHLLIFRQFLRVAHESRCELSEEHKYRWLLCQWWYPILDPKTTPWPNFDPFGRLFSTIEFESTTYIDDMISEVTRDIVSLLPETIKASGLFFVIDEANVGINKLPLAFHDETGLYPSLKEVINIWKDRLTSLGIPITFVVAGTNVPKQYFPQSSPEWSSWKWSSNTGEFDTMENQKRYVLPHRFTSLFVGLLLQDGFAHPHGVVNRYVENFTRYIPQDATEYTEEEGPCNIRLYFNGIGELVTKSPLIQSTAHEVIFHYLITGEHPPLYGFERVDLVSAGVGQFVDAEMQSIAVDMPTVLVAAAMELSRLDTTASETDGKEVPLIHSYEVFSSYLRTRWENGETYSPATYIALYLGHAFQNGAHLKDIFILPKDTKWARKTRSQLERIVVFFKDETGTLRNAELAPLSLLPDSPPLGYRAQTAEDVVAWLNHEHPAAFCICPPDCGADLIFTLKRGKNYILVLLRTAGLGKDDRSSTTDLKPEFDKLLPSDIFTEPVDNVAKDIFMEAINALPSPLPTGTEFPVMRVVASFSSLPSLPSSDATRKISPIALLNTTRFQKVTEAFEGSQTVEGLIASLHDKRKRYVTEDFVPLDLPAAPTTKRQRVTRELQRHVDAEKNNHAITH</sequence>
<comment type="caution">
    <text evidence="1">The sequence shown here is derived from an EMBL/GenBank/DDBJ whole genome shotgun (WGS) entry which is preliminary data.</text>
</comment>
<evidence type="ECO:0000313" key="2">
    <source>
        <dbReference type="Proteomes" id="UP000717328"/>
    </source>
</evidence>
<accession>A0A9P7GMK1</accession>
<dbReference type="Proteomes" id="UP000717328">
    <property type="component" value="Unassembled WGS sequence"/>
</dbReference>
<evidence type="ECO:0000313" key="1">
    <source>
        <dbReference type="EMBL" id="KAG5653417.1"/>
    </source>
</evidence>
<name>A0A9P7GMK1_9AGAR</name>
<dbReference type="OrthoDB" id="2393824at2759"/>
<gene>
    <name evidence="1" type="ORF">H0H81_000528</name>
</gene>
<keyword evidence="2" id="KW-1185">Reference proteome</keyword>
<organism evidence="1 2">
    <name type="scientific">Sphagnurus paluster</name>
    <dbReference type="NCBI Taxonomy" id="117069"/>
    <lineage>
        <taxon>Eukaryota</taxon>
        <taxon>Fungi</taxon>
        <taxon>Dikarya</taxon>
        <taxon>Basidiomycota</taxon>
        <taxon>Agaricomycotina</taxon>
        <taxon>Agaricomycetes</taxon>
        <taxon>Agaricomycetidae</taxon>
        <taxon>Agaricales</taxon>
        <taxon>Tricholomatineae</taxon>
        <taxon>Lyophyllaceae</taxon>
        <taxon>Sphagnurus</taxon>
    </lineage>
</organism>
<reference evidence="1" key="1">
    <citation type="submission" date="2021-02" db="EMBL/GenBank/DDBJ databases">
        <authorList>
            <person name="Nieuwenhuis M."/>
            <person name="Van De Peppel L.J.J."/>
        </authorList>
    </citation>
    <scope>NUCLEOTIDE SEQUENCE</scope>
    <source>
        <strain evidence="1">D49</strain>
    </source>
</reference>
<protein>
    <submittedName>
        <fullName evidence="1">Uncharacterized protein</fullName>
    </submittedName>
</protein>
<dbReference type="AlphaFoldDB" id="A0A9P7GMK1"/>